<dbReference type="EMBL" id="CAMPGE010004830">
    <property type="protein sequence ID" value="CAI2363680.1"/>
    <property type="molecule type" value="Genomic_DNA"/>
</dbReference>
<gene>
    <name evidence="1" type="ORF">ECRASSUSDP1_LOCUS5016</name>
</gene>
<proteinExistence type="predicted"/>
<accession>A0AAD1U978</accession>
<name>A0AAD1U978_EUPCR</name>
<sequence length="154" mass="17877">MSNPLFIVNKRLRVSSPVAVRLPLLNAKSADFEDRRTKRAHRYQKRQPLRSIGRTNINEFSKNLNGRKVYIARLANKSESQDNDTSRITQKNNWLQKSPMSFYDKISSSELMNYELSLRIRKLLKKRGFKCRLTQRLLKKEGSGPIGQKAVQAV</sequence>
<evidence type="ECO:0000313" key="2">
    <source>
        <dbReference type="Proteomes" id="UP001295684"/>
    </source>
</evidence>
<reference evidence="1" key="1">
    <citation type="submission" date="2023-07" db="EMBL/GenBank/DDBJ databases">
        <authorList>
            <consortium name="AG Swart"/>
            <person name="Singh M."/>
            <person name="Singh A."/>
            <person name="Seah K."/>
            <person name="Emmerich C."/>
        </authorList>
    </citation>
    <scope>NUCLEOTIDE SEQUENCE</scope>
    <source>
        <strain evidence="1">DP1</strain>
    </source>
</reference>
<keyword evidence="2" id="KW-1185">Reference proteome</keyword>
<dbReference type="AlphaFoldDB" id="A0AAD1U978"/>
<comment type="caution">
    <text evidence="1">The sequence shown here is derived from an EMBL/GenBank/DDBJ whole genome shotgun (WGS) entry which is preliminary data.</text>
</comment>
<evidence type="ECO:0000313" key="1">
    <source>
        <dbReference type="EMBL" id="CAI2363680.1"/>
    </source>
</evidence>
<protein>
    <submittedName>
        <fullName evidence="1">Uncharacterized protein</fullName>
    </submittedName>
</protein>
<dbReference type="Proteomes" id="UP001295684">
    <property type="component" value="Unassembled WGS sequence"/>
</dbReference>
<organism evidence="1 2">
    <name type="scientific">Euplotes crassus</name>
    <dbReference type="NCBI Taxonomy" id="5936"/>
    <lineage>
        <taxon>Eukaryota</taxon>
        <taxon>Sar</taxon>
        <taxon>Alveolata</taxon>
        <taxon>Ciliophora</taxon>
        <taxon>Intramacronucleata</taxon>
        <taxon>Spirotrichea</taxon>
        <taxon>Hypotrichia</taxon>
        <taxon>Euplotida</taxon>
        <taxon>Euplotidae</taxon>
        <taxon>Moneuplotes</taxon>
    </lineage>
</organism>